<sequence>MSSETVFVEYQKGINGLDKVVLREVRGSSVESELHTLGLLKLIGLWGKPTANMRSLEFGYKILVLFSLLIMGKADIYIVTVEGEPVISYRGGVDGFEAFVVDSMRRLMLPGEQHCSFRGTRRLELMRNEIAHNTLSYSRAGPKELWPSISNYVLQLSSSNDSKSPWHSHTLLIRWWYLSEVVSRSQ</sequence>
<evidence type="ECO:0000313" key="1">
    <source>
        <dbReference type="EMBL" id="KAI8003774.1"/>
    </source>
</evidence>
<proteinExistence type="predicted"/>
<comment type="caution">
    <text evidence="1">The sequence shown here is derived from an EMBL/GenBank/DDBJ whole genome shotgun (WGS) entry which is preliminary data.</text>
</comment>
<evidence type="ECO:0000313" key="2">
    <source>
        <dbReference type="Proteomes" id="UP001060215"/>
    </source>
</evidence>
<organism evidence="1 2">
    <name type="scientific">Camellia lanceoleosa</name>
    <dbReference type="NCBI Taxonomy" id="1840588"/>
    <lineage>
        <taxon>Eukaryota</taxon>
        <taxon>Viridiplantae</taxon>
        <taxon>Streptophyta</taxon>
        <taxon>Embryophyta</taxon>
        <taxon>Tracheophyta</taxon>
        <taxon>Spermatophyta</taxon>
        <taxon>Magnoliopsida</taxon>
        <taxon>eudicotyledons</taxon>
        <taxon>Gunneridae</taxon>
        <taxon>Pentapetalae</taxon>
        <taxon>asterids</taxon>
        <taxon>Ericales</taxon>
        <taxon>Theaceae</taxon>
        <taxon>Camellia</taxon>
    </lineage>
</organism>
<accession>A0ACC0GSY8</accession>
<keyword evidence="2" id="KW-1185">Reference proteome</keyword>
<protein>
    <submittedName>
        <fullName evidence="1">Inactive purple acid phosphatase 16</fullName>
    </submittedName>
</protein>
<name>A0ACC0GSY8_9ERIC</name>
<reference evidence="1 2" key="1">
    <citation type="journal article" date="2022" name="Plant J.">
        <title>Chromosome-level genome of Camellia lanceoleosa provides a valuable resource for understanding genome evolution and self-incompatibility.</title>
        <authorList>
            <person name="Gong W."/>
            <person name="Xiao S."/>
            <person name="Wang L."/>
            <person name="Liao Z."/>
            <person name="Chang Y."/>
            <person name="Mo W."/>
            <person name="Hu G."/>
            <person name="Li W."/>
            <person name="Zhao G."/>
            <person name="Zhu H."/>
            <person name="Hu X."/>
            <person name="Ji K."/>
            <person name="Xiang X."/>
            <person name="Song Q."/>
            <person name="Yuan D."/>
            <person name="Jin S."/>
            <person name="Zhang L."/>
        </authorList>
    </citation>
    <scope>NUCLEOTIDE SEQUENCE [LARGE SCALE GENOMIC DNA]</scope>
    <source>
        <strain evidence="1">SQ_2022a</strain>
    </source>
</reference>
<dbReference type="Proteomes" id="UP001060215">
    <property type="component" value="Chromosome 9"/>
</dbReference>
<dbReference type="EMBL" id="CM045766">
    <property type="protein sequence ID" value="KAI8003774.1"/>
    <property type="molecule type" value="Genomic_DNA"/>
</dbReference>
<gene>
    <name evidence="1" type="ORF">LOK49_LG08G02749</name>
</gene>